<sequence length="682" mass="73916">MSGVNEEYMSSAEVARLAQVARPVVTTWRRRHQDFPVPVPNGGGQLLYSANSVLNWLLATGLGNTEPETLRAERDMNTLTAYARKHGGRRMLLSLSAALALRHLAGRALPADLLSFAHRLDPDDEFLLSDLREAAVPAVLPQLVEQLIEGAYDPSRAHQFLLGNAARLGWPELNAHALTASLITLIRMIADLPGRLHPAGHLTIGDPWAGPGDLLAALLPGQEPETLRFTAAQPDLTLARLIRRRLLLSGVPEFAVDVVPDELNDEFAEADVIVTRLPYQPAELRDTVEDLSKIGDIADRLGPGRTAIVVGPAAGLVDTLRDTDAIAKRAELLTQGFVEAVVRLPGGVFPARPGHPAALWVLTRDPIRATEGRVFLADLSSADLDERGARTVAEDILLWRAEGFRPGDGHESRTGQVVPLTALDLRRGTALRPSASGSAIVRARQAADRPALIGEAERRLTEAEQEAISYGVKHGPLTTRAAQRDGARPKAIFLGALRAARRVRQLPGHRLSPSHVTPRGHYRVLGPAEVLAPSSKRWIDRLILNTEYPHALLTEPGDIVVTSAPRFGALLDESGLSVIEFPARGLRVVPGSGLTPRVLKALLDIADNTTRSPSAVRPQRLHDVTIPDLSGDEVARLDDVLRRLDERERLLRQQSDLLTELRGLAVTGFADGTLTTLYGTDS</sequence>
<feature type="domain" description="DNA methylase adenine-specific" evidence="1">
    <location>
        <begin position="302"/>
        <end position="384"/>
    </location>
</feature>
<dbReference type="EMBL" id="SNWR01000001">
    <property type="protein sequence ID" value="TDO38590.1"/>
    <property type="molecule type" value="Genomic_DNA"/>
</dbReference>
<dbReference type="InterPro" id="IPR029063">
    <property type="entry name" value="SAM-dependent_MTases_sf"/>
</dbReference>
<keyword evidence="2" id="KW-0489">Methyltransferase</keyword>
<accession>A0A4R6JQ47</accession>
<comment type="caution">
    <text evidence="2">The sequence shown here is derived from an EMBL/GenBank/DDBJ whole genome shotgun (WGS) entry which is preliminary data.</text>
</comment>
<dbReference type="GO" id="GO:0008170">
    <property type="term" value="F:N-methyltransferase activity"/>
    <property type="evidence" value="ECO:0007669"/>
    <property type="project" value="InterPro"/>
</dbReference>
<dbReference type="InterPro" id="IPR003356">
    <property type="entry name" value="DNA_methylase_A-5"/>
</dbReference>
<dbReference type="Proteomes" id="UP000294901">
    <property type="component" value="Unassembled WGS sequence"/>
</dbReference>
<dbReference type="Gene3D" id="3.40.50.150">
    <property type="entry name" value="Vaccinia Virus protein VP39"/>
    <property type="match status" value="1"/>
</dbReference>
<evidence type="ECO:0000313" key="3">
    <source>
        <dbReference type="Proteomes" id="UP000294901"/>
    </source>
</evidence>
<dbReference type="GO" id="GO:0032259">
    <property type="term" value="P:methylation"/>
    <property type="evidence" value="ECO:0007669"/>
    <property type="project" value="UniProtKB-KW"/>
</dbReference>
<evidence type="ECO:0000313" key="2">
    <source>
        <dbReference type="EMBL" id="TDO38590.1"/>
    </source>
</evidence>
<dbReference type="Pfam" id="PF02384">
    <property type="entry name" value="N6_Mtase"/>
    <property type="match status" value="1"/>
</dbReference>
<organism evidence="2 3">
    <name type="scientific">Paractinoplanes brasiliensis</name>
    <dbReference type="NCBI Taxonomy" id="52695"/>
    <lineage>
        <taxon>Bacteria</taxon>
        <taxon>Bacillati</taxon>
        <taxon>Actinomycetota</taxon>
        <taxon>Actinomycetes</taxon>
        <taxon>Micromonosporales</taxon>
        <taxon>Micromonosporaceae</taxon>
        <taxon>Paractinoplanes</taxon>
    </lineage>
</organism>
<name>A0A4R6JQ47_9ACTN</name>
<keyword evidence="2" id="KW-0808">Transferase</keyword>
<proteinExistence type="predicted"/>
<dbReference type="SUPFAM" id="SSF53335">
    <property type="entry name" value="S-adenosyl-L-methionine-dependent methyltransferases"/>
    <property type="match status" value="1"/>
</dbReference>
<gene>
    <name evidence="2" type="ORF">C8E87_2248</name>
</gene>
<reference evidence="2 3" key="1">
    <citation type="submission" date="2019-03" db="EMBL/GenBank/DDBJ databases">
        <title>Sequencing the genomes of 1000 actinobacteria strains.</title>
        <authorList>
            <person name="Klenk H.-P."/>
        </authorList>
    </citation>
    <scope>NUCLEOTIDE SEQUENCE [LARGE SCALE GENOMIC DNA]</scope>
    <source>
        <strain evidence="2 3">DSM 43805</strain>
    </source>
</reference>
<keyword evidence="3" id="KW-1185">Reference proteome</keyword>
<protein>
    <submittedName>
        <fullName evidence="2">N-6 DNA methylase</fullName>
    </submittedName>
</protein>
<dbReference type="GO" id="GO:0003677">
    <property type="term" value="F:DNA binding"/>
    <property type="evidence" value="ECO:0007669"/>
    <property type="project" value="InterPro"/>
</dbReference>
<evidence type="ECO:0000259" key="1">
    <source>
        <dbReference type="Pfam" id="PF02384"/>
    </source>
</evidence>
<dbReference type="AlphaFoldDB" id="A0A4R6JQ47"/>